<dbReference type="OrthoDB" id="956918at2"/>
<evidence type="ECO:0000256" key="1">
    <source>
        <dbReference type="SAM" id="MobiDB-lite"/>
    </source>
</evidence>
<evidence type="ECO:0000313" key="4">
    <source>
        <dbReference type="Proteomes" id="UP000516764"/>
    </source>
</evidence>
<dbReference type="Gene3D" id="1.20.120.1490">
    <property type="match status" value="1"/>
</dbReference>
<protein>
    <recommendedName>
        <fullName evidence="5">DUF4890 domain-containing protein</fullName>
    </recommendedName>
</protein>
<feature type="compositionally biased region" description="Basic residues" evidence="1">
    <location>
        <begin position="125"/>
        <end position="155"/>
    </location>
</feature>
<feature type="signal peptide" evidence="2">
    <location>
        <begin position="1"/>
        <end position="20"/>
    </location>
</feature>
<name>A0A7L8AK35_9FLAO</name>
<feature type="region of interest" description="Disordered" evidence="1">
    <location>
        <begin position="120"/>
        <end position="155"/>
    </location>
</feature>
<feature type="chain" id="PRO_5032480609" description="DUF4890 domain-containing protein" evidence="2">
    <location>
        <begin position="21"/>
        <end position="155"/>
    </location>
</feature>
<evidence type="ECO:0000256" key="2">
    <source>
        <dbReference type="SAM" id="SignalP"/>
    </source>
</evidence>
<dbReference type="AlphaFoldDB" id="A0A7L8AK35"/>
<organism evidence="3 4">
    <name type="scientific">Polaribacter haliotis</name>
    <dbReference type="NCBI Taxonomy" id="1888915"/>
    <lineage>
        <taxon>Bacteria</taxon>
        <taxon>Pseudomonadati</taxon>
        <taxon>Bacteroidota</taxon>
        <taxon>Flavobacteriia</taxon>
        <taxon>Flavobacteriales</taxon>
        <taxon>Flavobacteriaceae</taxon>
    </lineage>
</organism>
<accession>A0A7L8AK35</accession>
<gene>
    <name evidence="3" type="ORF">H9I45_08045</name>
</gene>
<keyword evidence="2" id="KW-0732">Signal</keyword>
<proteinExistence type="predicted"/>
<dbReference type="RefSeq" id="WP_088355348.1">
    <property type="nucleotide sequence ID" value="NZ_CP061813.1"/>
</dbReference>
<sequence length="155" mass="18486">MKKLASILVMVFAFTFATQAQKKRKQERPQLTVEQHTDLAIKQMTLALDLSEKQQYRIKPMIATKMAERKAFMEKRKEARKDKKRPTSDEIYAMKSKMLDNKIAVRNNMKEILNKEQFEKFEKMQKKRKMKGKKMMKKGKKGERGERGKKRNKKE</sequence>
<dbReference type="EMBL" id="CP061813">
    <property type="protein sequence ID" value="QOD62380.1"/>
    <property type="molecule type" value="Genomic_DNA"/>
</dbReference>
<reference evidence="3 4" key="1">
    <citation type="journal article" date="2016" name="Int. J. Syst. Evol. Microbiol.">
        <title>Polaribacter haliotis sp. nov., isolated from the gut of abalone Haliotis discus hannai.</title>
        <authorList>
            <person name="Kim Y.O."/>
            <person name="Park I.S."/>
            <person name="Park S."/>
            <person name="Nam B.H."/>
            <person name="Park J.M."/>
            <person name="Kim D.G."/>
            <person name="Yoon J.H."/>
        </authorList>
    </citation>
    <scope>NUCLEOTIDE SEQUENCE [LARGE SCALE GENOMIC DNA]</scope>
    <source>
        <strain evidence="3 4">KCTC 52418</strain>
    </source>
</reference>
<dbReference type="Proteomes" id="UP000516764">
    <property type="component" value="Chromosome"/>
</dbReference>
<keyword evidence="4" id="KW-1185">Reference proteome</keyword>
<evidence type="ECO:0008006" key="5">
    <source>
        <dbReference type="Google" id="ProtNLM"/>
    </source>
</evidence>
<evidence type="ECO:0000313" key="3">
    <source>
        <dbReference type="EMBL" id="QOD62380.1"/>
    </source>
</evidence>
<dbReference type="KEGG" id="phal:H9I45_08045"/>